<dbReference type="EMBL" id="BLXT01004148">
    <property type="protein sequence ID" value="GFO10193.1"/>
    <property type="molecule type" value="Genomic_DNA"/>
</dbReference>
<proteinExistence type="predicted"/>
<gene>
    <name evidence="1" type="ORF">PoB_003669800</name>
</gene>
<name>A0AAV4AS48_9GAST</name>
<keyword evidence="2" id="KW-1185">Reference proteome</keyword>
<dbReference type="AlphaFoldDB" id="A0AAV4AS48"/>
<dbReference type="Proteomes" id="UP000735302">
    <property type="component" value="Unassembled WGS sequence"/>
</dbReference>
<sequence length="155" mass="18173">MNPDCPKNVELERPRNYVEMISGSESWSRHGIRILNTVPKTPGESNVKVGAPIPLRMEVQVRRDPQKAPQCIFAYCWTHIRTQDNPCSLWKEIFLHFNPNMSSRVGDDEEIKKFVYEGSLVPDFCDRYRITFLIKWNHVLIWNNAFKKDCFVDVS</sequence>
<accession>A0AAV4AS48</accession>
<evidence type="ECO:0000313" key="1">
    <source>
        <dbReference type="EMBL" id="GFO10193.1"/>
    </source>
</evidence>
<comment type="caution">
    <text evidence="1">The sequence shown here is derived from an EMBL/GenBank/DDBJ whole genome shotgun (WGS) entry which is preliminary data.</text>
</comment>
<reference evidence="1 2" key="1">
    <citation type="journal article" date="2021" name="Elife">
        <title>Chloroplast acquisition without the gene transfer in kleptoplastic sea slugs, Plakobranchus ocellatus.</title>
        <authorList>
            <person name="Maeda T."/>
            <person name="Takahashi S."/>
            <person name="Yoshida T."/>
            <person name="Shimamura S."/>
            <person name="Takaki Y."/>
            <person name="Nagai Y."/>
            <person name="Toyoda A."/>
            <person name="Suzuki Y."/>
            <person name="Arimoto A."/>
            <person name="Ishii H."/>
            <person name="Satoh N."/>
            <person name="Nishiyama T."/>
            <person name="Hasebe M."/>
            <person name="Maruyama T."/>
            <person name="Minagawa J."/>
            <person name="Obokata J."/>
            <person name="Shigenobu S."/>
        </authorList>
    </citation>
    <scope>NUCLEOTIDE SEQUENCE [LARGE SCALE GENOMIC DNA]</scope>
</reference>
<organism evidence="1 2">
    <name type="scientific">Plakobranchus ocellatus</name>
    <dbReference type="NCBI Taxonomy" id="259542"/>
    <lineage>
        <taxon>Eukaryota</taxon>
        <taxon>Metazoa</taxon>
        <taxon>Spiralia</taxon>
        <taxon>Lophotrochozoa</taxon>
        <taxon>Mollusca</taxon>
        <taxon>Gastropoda</taxon>
        <taxon>Heterobranchia</taxon>
        <taxon>Euthyneura</taxon>
        <taxon>Panpulmonata</taxon>
        <taxon>Sacoglossa</taxon>
        <taxon>Placobranchoidea</taxon>
        <taxon>Plakobranchidae</taxon>
        <taxon>Plakobranchus</taxon>
    </lineage>
</organism>
<evidence type="ECO:0000313" key="2">
    <source>
        <dbReference type="Proteomes" id="UP000735302"/>
    </source>
</evidence>
<protein>
    <submittedName>
        <fullName evidence="1">Uncharacterized protein</fullName>
    </submittedName>
</protein>